<dbReference type="RefSeq" id="WP_344835044.1">
    <property type="nucleotide sequence ID" value="NZ_BAAAUV010000019.1"/>
</dbReference>
<name>A0ABP6QGV7_9ACTN</name>
<organism evidence="2 3">
    <name type="scientific">Actinocorallia longicatena</name>
    <dbReference type="NCBI Taxonomy" id="111803"/>
    <lineage>
        <taxon>Bacteria</taxon>
        <taxon>Bacillati</taxon>
        <taxon>Actinomycetota</taxon>
        <taxon>Actinomycetes</taxon>
        <taxon>Streptosporangiales</taxon>
        <taxon>Thermomonosporaceae</taxon>
        <taxon>Actinocorallia</taxon>
    </lineage>
</organism>
<protein>
    <submittedName>
        <fullName evidence="2">Oxygenase MpaB family protein</fullName>
    </submittedName>
</protein>
<gene>
    <name evidence="2" type="ORF">GCM10010468_59860</name>
</gene>
<dbReference type="Proteomes" id="UP001501237">
    <property type="component" value="Unassembled WGS sequence"/>
</dbReference>
<dbReference type="PANTHER" id="PTHR36151">
    <property type="entry name" value="BLR2777 PROTEIN"/>
    <property type="match status" value="1"/>
</dbReference>
<proteinExistence type="predicted"/>
<dbReference type="InterPro" id="IPR018713">
    <property type="entry name" value="MPAB/Lcp_cat_dom"/>
</dbReference>
<dbReference type="Pfam" id="PF09995">
    <property type="entry name" value="MPAB_Lcp_cat"/>
    <property type="match status" value="1"/>
</dbReference>
<dbReference type="EMBL" id="BAAAUV010000019">
    <property type="protein sequence ID" value="GAA3229756.1"/>
    <property type="molecule type" value="Genomic_DNA"/>
</dbReference>
<keyword evidence="3" id="KW-1185">Reference proteome</keyword>
<evidence type="ECO:0000259" key="1">
    <source>
        <dbReference type="Pfam" id="PF09995"/>
    </source>
</evidence>
<accession>A0ABP6QGV7</accession>
<feature type="domain" description="ER-bound oxygenase mpaB/mpaB'/Rubber oxygenase catalytic" evidence="1">
    <location>
        <begin position="15"/>
        <end position="240"/>
    </location>
</feature>
<comment type="caution">
    <text evidence="2">The sequence shown here is derived from an EMBL/GenBank/DDBJ whole genome shotgun (WGS) entry which is preliminary data.</text>
</comment>
<sequence>MRDTLPFRRGDVSWTVGREPVLGLAAAPTLLLQVCHPLVAAGVARYSEFESDPFARLWRTLDVQLKLAYARPEVSRRQAERLRRVHERVRGFSDEGIPYRALDPELLLWVWATLVHGQITVFELAFGRLREDVRETFYQEQKLIAHACGVPEGYCPDSYAGFRRYFDRVLRTELRATPTALRVIELGRSAPGLPRPLGAAYGQVNLVAAGALLPRGLRDALGVPWSPRRERAFQAMLSANRAAARLIPAAIRHRPADHLVNRDGPLRLFAAGKALAEPRA</sequence>
<evidence type="ECO:0000313" key="2">
    <source>
        <dbReference type="EMBL" id="GAA3229756.1"/>
    </source>
</evidence>
<reference evidence="3" key="1">
    <citation type="journal article" date="2019" name="Int. J. Syst. Evol. Microbiol.">
        <title>The Global Catalogue of Microorganisms (GCM) 10K type strain sequencing project: providing services to taxonomists for standard genome sequencing and annotation.</title>
        <authorList>
            <consortium name="The Broad Institute Genomics Platform"/>
            <consortium name="The Broad Institute Genome Sequencing Center for Infectious Disease"/>
            <person name="Wu L."/>
            <person name="Ma J."/>
        </authorList>
    </citation>
    <scope>NUCLEOTIDE SEQUENCE [LARGE SCALE GENOMIC DNA]</scope>
    <source>
        <strain evidence="3">JCM 9377</strain>
    </source>
</reference>
<evidence type="ECO:0000313" key="3">
    <source>
        <dbReference type="Proteomes" id="UP001501237"/>
    </source>
</evidence>
<dbReference type="PANTHER" id="PTHR36151:SF3">
    <property type="entry name" value="ER-BOUND OXYGENASE MPAB_MPAB'_RUBBER OXYGENASE CATALYTIC DOMAIN-CONTAINING PROTEIN"/>
    <property type="match status" value="1"/>
</dbReference>